<evidence type="ECO:0000259" key="8">
    <source>
        <dbReference type="PROSITE" id="PS51782"/>
    </source>
</evidence>
<dbReference type="EMBL" id="KN125382">
    <property type="protein sequence ID" value="KFO18515.1"/>
    <property type="molecule type" value="Genomic_DNA"/>
</dbReference>
<dbReference type="GO" id="GO:0006979">
    <property type="term" value="P:response to oxidative stress"/>
    <property type="evidence" value="ECO:0007669"/>
    <property type="project" value="TreeGrafter"/>
</dbReference>
<keyword evidence="11" id="KW-1185">Reference proteome</keyword>
<evidence type="ECO:0000256" key="7">
    <source>
        <dbReference type="SAM" id="MobiDB-lite"/>
    </source>
</evidence>
<dbReference type="CDD" id="cd00118">
    <property type="entry name" value="LysM"/>
    <property type="match status" value="1"/>
</dbReference>
<dbReference type="InterPro" id="IPR036779">
    <property type="entry name" value="LysM_dom_sf"/>
</dbReference>
<protein>
    <recommendedName>
        <fullName evidence="5">Oxidation resistance protein 1</fullName>
    </recommendedName>
    <alternativeName>
        <fullName evidence="6">Protein C7</fullName>
    </alternativeName>
</protein>
<feature type="compositionally biased region" description="Low complexity" evidence="7">
    <location>
        <begin position="203"/>
        <end position="222"/>
    </location>
</feature>
<evidence type="ECO:0000256" key="4">
    <source>
        <dbReference type="ARBA" id="ARBA00037112"/>
    </source>
</evidence>
<dbReference type="Gene3D" id="3.10.350.10">
    <property type="entry name" value="LysM domain"/>
    <property type="match status" value="1"/>
</dbReference>
<evidence type="ECO:0000259" key="9">
    <source>
        <dbReference type="PROSITE" id="PS51886"/>
    </source>
</evidence>
<accession>A0A091CN57</accession>
<dbReference type="PANTHER" id="PTHR23354:SF69">
    <property type="entry name" value="OXIDATION RESISTANCE PROTEIN 1"/>
    <property type="match status" value="1"/>
</dbReference>
<dbReference type="Pfam" id="PF07534">
    <property type="entry name" value="TLD"/>
    <property type="match status" value="1"/>
</dbReference>
<feature type="compositionally biased region" description="Polar residues" evidence="7">
    <location>
        <begin position="433"/>
        <end position="451"/>
    </location>
</feature>
<dbReference type="SMART" id="SM00257">
    <property type="entry name" value="LysM"/>
    <property type="match status" value="1"/>
</dbReference>
<comment type="function">
    <text evidence="4">May be involved in protection from oxidative damage.</text>
</comment>
<name>A0A091CN57_FUKDA</name>
<feature type="compositionally biased region" description="Basic and acidic residues" evidence="7">
    <location>
        <begin position="518"/>
        <end position="536"/>
    </location>
</feature>
<dbReference type="eggNOG" id="KOG2372">
    <property type="taxonomic scope" value="Eukaryota"/>
</dbReference>
<dbReference type="PROSITE" id="PS51886">
    <property type="entry name" value="TLDC"/>
    <property type="match status" value="1"/>
</dbReference>
<dbReference type="InterPro" id="IPR006571">
    <property type="entry name" value="TLDc_dom"/>
</dbReference>
<feature type="compositionally biased region" description="Polar residues" evidence="7">
    <location>
        <begin position="500"/>
        <end position="517"/>
    </location>
</feature>
<dbReference type="GO" id="GO:0005739">
    <property type="term" value="C:mitochondrion"/>
    <property type="evidence" value="ECO:0007669"/>
    <property type="project" value="UniProtKB-SubCell"/>
</dbReference>
<feature type="domain" description="LysM" evidence="8">
    <location>
        <begin position="153"/>
        <end position="196"/>
    </location>
</feature>
<dbReference type="PANTHER" id="PTHR23354">
    <property type="entry name" value="NUCLEOLAR PROTEIN 7/ESTROGEN RECEPTOR COACTIVATOR-RELATED"/>
    <property type="match status" value="1"/>
</dbReference>
<dbReference type="AlphaFoldDB" id="A0A091CN57"/>
<evidence type="ECO:0000313" key="11">
    <source>
        <dbReference type="Proteomes" id="UP000028990"/>
    </source>
</evidence>
<dbReference type="GO" id="GO:0005634">
    <property type="term" value="C:nucleus"/>
    <property type="evidence" value="ECO:0007669"/>
    <property type="project" value="TreeGrafter"/>
</dbReference>
<dbReference type="Pfam" id="PF01476">
    <property type="entry name" value="LysM"/>
    <property type="match status" value="1"/>
</dbReference>
<evidence type="ECO:0000256" key="5">
    <source>
        <dbReference type="ARBA" id="ARBA00040604"/>
    </source>
</evidence>
<evidence type="ECO:0000313" key="10">
    <source>
        <dbReference type="EMBL" id="KFO18515.1"/>
    </source>
</evidence>
<feature type="region of interest" description="Disordered" evidence="7">
    <location>
        <begin position="362"/>
        <end position="456"/>
    </location>
</feature>
<reference evidence="10 11" key="1">
    <citation type="submission" date="2013-11" db="EMBL/GenBank/DDBJ databases">
        <title>The Damaraland mole rat (Fukomys damarensis) genome and evolution of African mole rats.</title>
        <authorList>
            <person name="Gladyshev V.N."/>
            <person name="Fang X."/>
        </authorList>
    </citation>
    <scope>NUCLEOTIDE SEQUENCE [LARGE SCALE GENOMIC DNA]</scope>
    <source>
        <tissue evidence="10">Liver</tissue>
    </source>
</reference>
<evidence type="ECO:0000256" key="6">
    <source>
        <dbReference type="ARBA" id="ARBA00076657"/>
    </source>
</evidence>
<comment type="subcellular location">
    <subcellularLocation>
        <location evidence="1">Mitochondrion</location>
    </subcellularLocation>
</comment>
<gene>
    <name evidence="10" type="ORF">H920_20084</name>
</gene>
<comment type="similarity">
    <text evidence="2">Belongs to the OXR1 family.</text>
</comment>
<dbReference type="STRING" id="885580.ENSFDAP00000004480"/>
<sequence>MLMTQVAHILQPLRVFCCLEPRALGDRLRDTQCVWRNSSLVCTVGLVLCRIRRLAAGLRLPWSGGPQHTWSWVYPVLLRGWRHSPACSNVEDLTPNLQNQIRASSITVHPRLTVCSKGLGKYRKLSKNYTGQKKNLDRKDGRRMSFQKPKGTVEYTVESRDSLNSIALKFDTTPNELVQLNKLFSRSVVTGQVLYVPDPEYVSSAESSPSLSPISPLSPTSSEAEFDKTTTLDAVHPKEATPSSVVSGIQSTRVVSSTSEEEEAFTEKFLKINCKYITSGKGTVNGVLLVTPNNIMFDPHKTDPLVQENGCEEYGIMCPMEEVMSAAMYRDVLDSKIKASLPVEIDLLSGRDFCHSQKINEMNSKETDSGTHDAGNDSGSTAPRSIEESLSEDVFTESELSPIREEHVSSDKSSGTSSESVQTARQTEVGRLTVQSESSSPPAHSKANSGRSAKGVVAVSNEGDVSHLEMASQDRDQEASGSTQASPGVKSRTDRDPFPQESSLQQDRGESENMSCRETTEVKQKQTVDKGQEGKEQSWSSETEVEELRKLWKTHTMQQTKQHRENIQQVSLKEMKHKVASADGHVEGSAPLKEKRRHRLHKFLCLRVGKPMRKTFVSQASATMQQYAQRDKKHEYWFAVPQERTDHLYAFFIQWSPEIYAEDIGEYTREPGFIVVKKIEESETSEDPTSQAAAREWEVVSVAEYHRRIDALNTEELRTLCRRLQITTREDISSKQAAPTRAELESESFRPNLSDPSELLLPDQIEKLTKHLPPRTIGYPWTLVYGTGKHGTSLKTLYRTMTGLDTPVLLVIKDSDGQVFGALASEPFKVSDGFYGTGETFVFTFCPEFEVFKWTGDNMFFIKGDMDSLAFGGGGGEFALWLDGDLYHGRSHSCKTFGNHTLSKKEDFFIQDIEIWAFE</sequence>
<keyword evidence="3" id="KW-0496">Mitochondrion</keyword>
<dbReference type="FunFam" id="3.10.350.10:FF:000002">
    <property type="entry name" value="Oxidation resistance protein 1 isoform X1"/>
    <property type="match status" value="1"/>
</dbReference>
<feature type="compositionally biased region" description="Basic and acidic residues" evidence="7">
    <location>
        <begin position="469"/>
        <end position="478"/>
    </location>
</feature>
<dbReference type="SMART" id="SM00584">
    <property type="entry name" value="TLDc"/>
    <property type="match status" value="1"/>
</dbReference>
<dbReference type="InterPro" id="IPR018392">
    <property type="entry name" value="LysM"/>
</dbReference>
<dbReference type="Proteomes" id="UP000028990">
    <property type="component" value="Unassembled WGS sequence"/>
</dbReference>
<dbReference type="PROSITE" id="PS51782">
    <property type="entry name" value="LYSM"/>
    <property type="match status" value="1"/>
</dbReference>
<dbReference type="SUPFAM" id="SSF54106">
    <property type="entry name" value="LysM domain"/>
    <property type="match status" value="1"/>
</dbReference>
<feature type="compositionally biased region" description="Basic and acidic residues" evidence="7">
    <location>
        <begin position="363"/>
        <end position="375"/>
    </location>
</feature>
<feature type="region of interest" description="Disordered" evidence="7">
    <location>
        <begin position="469"/>
        <end position="544"/>
    </location>
</feature>
<evidence type="ECO:0000256" key="3">
    <source>
        <dbReference type="ARBA" id="ARBA00023128"/>
    </source>
</evidence>
<proteinExistence type="inferred from homology"/>
<evidence type="ECO:0000256" key="1">
    <source>
        <dbReference type="ARBA" id="ARBA00004173"/>
    </source>
</evidence>
<evidence type="ECO:0000256" key="2">
    <source>
        <dbReference type="ARBA" id="ARBA00009540"/>
    </source>
</evidence>
<feature type="domain" description="TLDc" evidence="9">
    <location>
        <begin position="758"/>
        <end position="919"/>
    </location>
</feature>
<feature type="region of interest" description="Disordered" evidence="7">
    <location>
        <begin position="203"/>
        <end position="227"/>
    </location>
</feature>
<organism evidence="10 11">
    <name type="scientific">Fukomys damarensis</name>
    <name type="common">Damaraland mole rat</name>
    <name type="synonym">Cryptomys damarensis</name>
    <dbReference type="NCBI Taxonomy" id="885580"/>
    <lineage>
        <taxon>Eukaryota</taxon>
        <taxon>Metazoa</taxon>
        <taxon>Chordata</taxon>
        <taxon>Craniata</taxon>
        <taxon>Vertebrata</taxon>
        <taxon>Euteleostomi</taxon>
        <taxon>Mammalia</taxon>
        <taxon>Eutheria</taxon>
        <taxon>Euarchontoglires</taxon>
        <taxon>Glires</taxon>
        <taxon>Rodentia</taxon>
        <taxon>Hystricomorpha</taxon>
        <taxon>Bathyergidae</taxon>
        <taxon>Fukomys</taxon>
    </lineage>
</organism>
<feature type="region of interest" description="Disordered" evidence="7">
    <location>
        <begin position="732"/>
        <end position="757"/>
    </location>
</feature>
<dbReference type="GO" id="GO:1900408">
    <property type="term" value="P:negative regulation of cellular response to oxidative stress"/>
    <property type="evidence" value="ECO:0007669"/>
    <property type="project" value="UniProtKB-ARBA"/>
</dbReference>
<feature type="compositionally biased region" description="Low complexity" evidence="7">
    <location>
        <begin position="411"/>
        <end position="420"/>
    </location>
</feature>